<organism evidence="2 3">
    <name type="scientific">Stylophora pistillata</name>
    <name type="common">Smooth cauliflower coral</name>
    <dbReference type="NCBI Taxonomy" id="50429"/>
    <lineage>
        <taxon>Eukaryota</taxon>
        <taxon>Metazoa</taxon>
        <taxon>Cnidaria</taxon>
        <taxon>Anthozoa</taxon>
        <taxon>Hexacorallia</taxon>
        <taxon>Scleractinia</taxon>
        <taxon>Astrocoeniina</taxon>
        <taxon>Pocilloporidae</taxon>
        <taxon>Stylophora</taxon>
    </lineage>
</organism>
<gene>
    <name evidence="2" type="ORF">AWC38_SpisGene18441</name>
</gene>
<evidence type="ECO:0000313" key="3">
    <source>
        <dbReference type="Proteomes" id="UP000225706"/>
    </source>
</evidence>
<comment type="caution">
    <text evidence="2">The sequence shown here is derived from an EMBL/GenBank/DDBJ whole genome shotgun (WGS) entry which is preliminary data.</text>
</comment>
<dbReference type="OrthoDB" id="10296991at2759"/>
<evidence type="ECO:0000256" key="1">
    <source>
        <dbReference type="SAM" id="SignalP"/>
    </source>
</evidence>
<protein>
    <recommendedName>
        <fullName evidence="4">Fibrinogen C-terminal domain-containing protein</fullName>
    </recommendedName>
</protein>
<keyword evidence="3" id="KW-1185">Reference proteome</keyword>
<evidence type="ECO:0000313" key="2">
    <source>
        <dbReference type="EMBL" id="PFX17243.1"/>
    </source>
</evidence>
<reference evidence="3" key="1">
    <citation type="journal article" date="2017" name="bioRxiv">
        <title>Comparative analysis of the genomes of Stylophora pistillata and Acropora digitifera provides evidence for extensive differences between species of corals.</title>
        <authorList>
            <person name="Voolstra C.R."/>
            <person name="Li Y."/>
            <person name="Liew Y.J."/>
            <person name="Baumgarten S."/>
            <person name="Zoccola D."/>
            <person name="Flot J.-F."/>
            <person name="Tambutte S."/>
            <person name="Allemand D."/>
            <person name="Aranda M."/>
        </authorList>
    </citation>
    <scope>NUCLEOTIDE SEQUENCE [LARGE SCALE GENOMIC DNA]</scope>
</reference>
<dbReference type="Proteomes" id="UP000225706">
    <property type="component" value="Unassembled WGS sequence"/>
</dbReference>
<proteinExistence type="predicted"/>
<dbReference type="AlphaFoldDB" id="A0A2B4RKA9"/>
<keyword evidence="1" id="KW-0732">Signal</keyword>
<evidence type="ECO:0008006" key="4">
    <source>
        <dbReference type="Google" id="ProtNLM"/>
    </source>
</evidence>
<feature type="signal peptide" evidence="1">
    <location>
        <begin position="1"/>
        <end position="20"/>
    </location>
</feature>
<feature type="chain" id="PRO_5012947929" description="Fibrinogen C-terminal domain-containing protein" evidence="1">
    <location>
        <begin position="21"/>
        <end position="304"/>
    </location>
</feature>
<dbReference type="EMBL" id="LSMT01000486">
    <property type="protein sequence ID" value="PFX17243.1"/>
    <property type="molecule type" value="Genomic_DNA"/>
</dbReference>
<accession>A0A2B4RKA9</accession>
<sequence length="304" mass="32999">MMKFWLDAVVICSIAGPLVADHDQCHDEGKCSSESCSGGDFSPVNPFSTLGKKLDELIDLMKAQDLHCNGGQGLKSTPKSCKEIVDTGRSDGDRTYKLDVGGKEIPVYCQVTPLEGCGAGGWTMVMKMDGQKKHFTYDSALWTDLITFNTHGGETGFDAHETKLSTYWKTPFSKICVGMKVGNKLNFQVIDQQATSLHSLIADGKYRATSLGRDKWKNLIGSDASLQRNCNREGFNAQGDRDSNSKARIGITSNNENDCLTNDSRIGFGTAGYPDNNQSCGNVARHGGDNGDKTIPAMGYILVQ</sequence>
<name>A0A2B4RKA9_STYPI</name>